<evidence type="ECO:0000313" key="4">
    <source>
        <dbReference type="EMBL" id="ADM47769.1"/>
    </source>
</evidence>
<evidence type="ECO:0000256" key="2">
    <source>
        <dbReference type="ARBA" id="ARBA00023031"/>
    </source>
</evidence>
<feature type="compositionally biased region" description="Polar residues" evidence="3">
    <location>
        <begin position="109"/>
        <end position="128"/>
    </location>
</feature>
<sequence>HRRLGIFYQVDCDDISGEVTTFAITLLWREAFSFKPSFYQVDEARIIPIAVGYRKAVMAKSHSHLKGLLGRGIVTVAHGNRADIQNIDPVSLIKEAPIRRVERPLHLGASTSDSKGSGDDISQSSSTPVVHRVVRTKIVDGKTQRIGNG</sequence>
<reference evidence="4" key="1">
    <citation type="submission" date="2010-04" db="EMBL/GenBank/DDBJ databases">
        <title>Partial genomic characterization of the viruses transmitted by Brevipalpus phoenicis.</title>
        <authorList>
            <person name="Locali-Fabris E.C."/>
            <person name="Freitas-Astua J."/>
            <person name="Ferreira P.T.O."/>
            <person name="Antoniolli-Luizon R."/>
            <person name="Kubo K.S."/>
            <person name="Machado M.A."/>
        </authorList>
    </citation>
    <scope>NUCLEOTIDE SEQUENCE</scope>
</reference>
<evidence type="ECO:0000256" key="1">
    <source>
        <dbReference type="ARBA" id="ARBA00022448"/>
    </source>
</evidence>
<proteinExistence type="predicted"/>
<protein>
    <submittedName>
        <fullName evidence="4">Movement protein</fullName>
    </submittedName>
</protein>
<dbReference type="GO" id="GO:0046740">
    <property type="term" value="P:transport of virus in host, cell to cell"/>
    <property type="evidence" value="ECO:0007669"/>
    <property type="project" value="UniProtKB-KW"/>
</dbReference>
<dbReference type="EMBL" id="HM164551">
    <property type="protein sequence ID" value="ADM47769.1"/>
    <property type="molecule type" value="Genomic_RNA"/>
</dbReference>
<accession>E0YUA5</accession>
<feature type="non-terminal residue" evidence="4">
    <location>
        <position position="1"/>
    </location>
</feature>
<organism evidence="4">
    <name type="scientific">Ligustrum ringspot virus</name>
    <dbReference type="NCBI Taxonomy" id="879624"/>
    <lineage>
        <taxon>Viruses</taxon>
        <taxon>Riboviria</taxon>
    </lineage>
</organism>
<evidence type="ECO:0000256" key="3">
    <source>
        <dbReference type="SAM" id="MobiDB-lite"/>
    </source>
</evidence>
<keyword evidence="2" id="KW-0916">Viral movement protein</keyword>
<name>E0YUA5_9VIRU</name>
<feature type="region of interest" description="Disordered" evidence="3">
    <location>
        <begin position="104"/>
        <end position="129"/>
    </location>
</feature>
<dbReference type="Pfam" id="PF00803">
    <property type="entry name" value="3A"/>
    <property type="match status" value="1"/>
</dbReference>
<keyword evidence="1" id="KW-0813">Transport</keyword>
<dbReference type="InterPro" id="IPR000603">
    <property type="entry name" value="MPV"/>
</dbReference>